<dbReference type="InterPro" id="IPR011545">
    <property type="entry name" value="DEAD/DEAH_box_helicase_dom"/>
</dbReference>
<dbReference type="Pfam" id="PF00270">
    <property type="entry name" value="DEAD"/>
    <property type="match status" value="1"/>
</dbReference>
<keyword evidence="6" id="KW-0378">Hydrolase</keyword>
<evidence type="ECO:0000313" key="7">
    <source>
        <dbReference type="Proteomes" id="UP000501427"/>
    </source>
</evidence>
<dbReference type="GO" id="GO:0043138">
    <property type="term" value="F:3'-5' DNA helicase activity"/>
    <property type="evidence" value="ECO:0007669"/>
    <property type="project" value="TreeGrafter"/>
</dbReference>
<feature type="compositionally biased region" description="Basic and acidic residues" evidence="3">
    <location>
        <begin position="1560"/>
        <end position="1573"/>
    </location>
</feature>
<keyword evidence="1" id="KW-0547">Nucleotide-binding</keyword>
<evidence type="ECO:0000256" key="1">
    <source>
        <dbReference type="ARBA" id="ARBA00022741"/>
    </source>
</evidence>
<dbReference type="PANTHER" id="PTHR47957">
    <property type="entry name" value="ATP-DEPENDENT HELICASE HRQ1"/>
    <property type="match status" value="1"/>
</dbReference>
<keyword evidence="6" id="KW-0347">Helicase</keyword>
<dbReference type="GO" id="GO:0036297">
    <property type="term" value="P:interstrand cross-link repair"/>
    <property type="evidence" value="ECO:0007669"/>
    <property type="project" value="TreeGrafter"/>
</dbReference>
<evidence type="ECO:0000256" key="2">
    <source>
        <dbReference type="ARBA" id="ARBA00022840"/>
    </source>
</evidence>
<dbReference type="InterPro" id="IPR018973">
    <property type="entry name" value="MZB"/>
</dbReference>
<dbReference type="GO" id="GO:0003676">
    <property type="term" value="F:nucleic acid binding"/>
    <property type="evidence" value="ECO:0007669"/>
    <property type="project" value="InterPro"/>
</dbReference>
<feature type="region of interest" description="Disordered" evidence="3">
    <location>
        <begin position="1545"/>
        <end position="1581"/>
    </location>
</feature>
<dbReference type="PROSITE" id="PS51192">
    <property type="entry name" value="HELICASE_ATP_BIND_1"/>
    <property type="match status" value="1"/>
</dbReference>
<dbReference type="SUPFAM" id="SSF52540">
    <property type="entry name" value="P-loop containing nucleoside triphosphate hydrolases"/>
    <property type="match status" value="1"/>
</dbReference>
<dbReference type="Pfam" id="PF09369">
    <property type="entry name" value="MZB"/>
    <property type="match status" value="1"/>
</dbReference>
<organism evidence="6 7">
    <name type="scientific">Aeromonas media</name>
    <dbReference type="NCBI Taxonomy" id="651"/>
    <lineage>
        <taxon>Bacteria</taxon>
        <taxon>Pseudomonadati</taxon>
        <taxon>Pseudomonadota</taxon>
        <taxon>Gammaproteobacteria</taxon>
        <taxon>Aeromonadales</taxon>
        <taxon>Aeromonadaceae</taxon>
        <taxon>Aeromonas</taxon>
    </lineage>
</organism>
<sequence>MDKYFSGLVEQALSRTTESTLSILSITDPGLREHLGSLMRADCGKDGAFLAPPLFEQTFGWEESSLTMEQLASNERLLSKAIVASLDGKVNGRYRFGASWKPFTHQLASWRSLLEKKHSVVVTSGTGSGKTECFMVPVLEDLYREYHGTGLKPLVGVRALFLYPLNALINSQRERLNAWTQSFGSGIRYCLYNGNTPELQAKVRSEQNQKPNEILSRELMRSQPAPILVTNGTMLEYMMVRQVDAPIVRISREQKSLRWIVLDEAHTYVGSQAAELALQLRRVMTAFGVTPKDVRFVATSATIAGEDAAGQLKQFLSDLSGVPVAQIDVWGGSRAIPSLALCKQTPTALDTLESMSAVNANDPEVHPDRYDALVHSPQARALRNLLITSPKPLKLTEMVSHMRQKGGWSLSQGEILRWLDVCSGTRPSASEPAFLKLRAHFFQRTTHGLWACFDKHCSAKQGTPLQQNWPFGYVYAYQRQTCTCGSPVFELAFCNDCNEPHLLARDKGGKLIQWESSGGDEFSLQAEIPGEEDRSETNVPAGPLKIPVILCSAENYSNEFRPVEFDRESGCFFANTGKGERLGLNDHEAVCSRKNCGYKGFQGSFPFRRAMLGGPFYVANAVPTVLEYCQDYQEEDQKPDYGPQSLPGRGRRLITFTDSRQGTARMAVRMQQEAERSRLRGLVLEILSWHQRSQTTSSADASSLDPSVLHQLIAKAKADVELYRSIGIKEEARAAEEKVARLSAMLAATTGSKIRPKLVSLAWPDLANELKQKADLKGSMLLYNKYQKPEIFRDNDGPYKLAEMLLFREFMRRPRRQNSLETQGLVKVEYVGLANVQEVPAYWEQKGLTLDDWRDFLKVAMDFHVRENSYIQVDEGWLSWIGSRFSAKSLRNPESKESDEIRVKRWPQVRNGNYSQRLTKLLLLGAGLNPASTADVDLVNAWLRAAWAQLTRPGSALKADENRYFLPREHMLFSLVDRAYVCPVTNKLLDTTFKGLTPYLPTHLDFSRLTEEQRKSYQAELVELPSLWDFERSQDDYAPGLARLRNLVANDPLVNALRARNLWTDINDRAVEGGYYYRTAEHSAQQSSERLGSYEEMFKKGQLNVLNCSTTMEMGVDIGGISAVVMNNVPPHPANYLQRAGRAGRSKESRALAYTLCKNNPHDQQVFANPGWPFETKIPAPVVALNSERLVQRHVNSLLLADFLCNVVGPTQTEKTSLNTQWFYDDEHGASQCDRFIERMGQVVSSLDDVLKDLVRGTALAGVDVVQLRRRSVNAIKPLQSRWLKSYRFLLSEEKQTKANSPYLKRLQVEKTRHCNEYLLRDLAARTFLPGYGFPTDVVNFDNFTIEDYVRERNPSSALKQDREDNVSRYKGLPSRNLSIAIREYAPGAEIVLDGRVFRSAGVSLHWHNLNADSKEAQKLDIAWRCDVCGTVDYEEALVRADELTCSNVDCQALIKPQNIRKVLRPTGFVTDAYVSVSNDIQHQKFIPVETAWVFVNASKTPLPNPAVGAMTYGADGKVFHHSSGEHGAGFALCMSCGRAESMQPDGTFPRDLSPSGDHYPPRPTKEDKDQNNKRLPCQGSGSILPSVSLGAVATTDVFELTLHHPVRGEFISDSAQGSVIAMTLTVALRAALAEILGVSASELGYATRPSKLPSGQPIRVLQLFDVISGGAGFATSAPLHVERLLRGMVERLHCKHCETGCSECLLDSQTRHNHDKLDRQAALDWLDSDFIHHVGLTTENKLSFADGQYAPGSIESVLRRLINEGAERVTLLTSGDMGEWDLLAPQFRKAIQTYVLVDELTVDLLVPADINDEELVQDLERLSSLGVNVGNAITKPGEHVVAQAFIGDEVITLASRSLVATVPGCSWHQSDELVVLSRSQPGLDWKAMDFSRVFSGSRGKVGIVDISIHDELNGSLLQFGERFWELLGARDQQVADVIATAKINRLSYSDRYIQNPAVVTILGAVLKNLKSRISADAVVQVKTLFKSGRMQGRKAFDDWASQDDFEFFSRNWLSAMVGRQVELIMESSNREIPHHRRLELEFEDGRTLKVRFDQGVAYWQVRFGSHSDMWFDFALPAQDQLMHMARVVEGARIQNSEQKWATDVLVELKVGVN</sequence>
<dbReference type="GO" id="GO:0006289">
    <property type="term" value="P:nucleotide-excision repair"/>
    <property type="evidence" value="ECO:0007669"/>
    <property type="project" value="TreeGrafter"/>
</dbReference>
<proteinExistence type="predicted"/>
<dbReference type="SMART" id="SM00490">
    <property type="entry name" value="HELICc"/>
    <property type="match status" value="1"/>
</dbReference>
<reference evidence="6 7" key="1">
    <citation type="submission" date="2019-03" db="EMBL/GenBank/DDBJ databases">
        <title>Novel transposon Tn6433 accelerates the dissemination of tet(E) in Aeromonas from aerobic biofilm under oxytetracycline stress.</title>
        <authorList>
            <person name="Shi Y."/>
            <person name="Tian Z."/>
            <person name="Zhang Y."/>
            <person name="Zhang H."/>
            <person name="Yang M."/>
        </authorList>
    </citation>
    <scope>NUCLEOTIDE SEQUENCE [LARGE SCALE GENOMIC DNA]</scope>
    <source>
        <strain evidence="6 7">T0.1-19</strain>
    </source>
</reference>
<evidence type="ECO:0000259" key="5">
    <source>
        <dbReference type="PROSITE" id="PS51194"/>
    </source>
</evidence>
<dbReference type="GO" id="GO:0005524">
    <property type="term" value="F:ATP binding"/>
    <property type="evidence" value="ECO:0007669"/>
    <property type="project" value="UniProtKB-KW"/>
</dbReference>
<dbReference type="PROSITE" id="PS51194">
    <property type="entry name" value="HELICASE_CTER"/>
    <property type="match status" value="1"/>
</dbReference>
<dbReference type="SMART" id="SM00487">
    <property type="entry name" value="DEXDc"/>
    <property type="match status" value="1"/>
</dbReference>
<dbReference type="InterPro" id="IPR027417">
    <property type="entry name" value="P-loop_NTPase"/>
</dbReference>
<evidence type="ECO:0000256" key="3">
    <source>
        <dbReference type="SAM" id="MobiDB-lite"/>
    </source>
</evidence>
<dbReference type="Proteomes" id="UP000501427">
    <property type="component" value="Chromosome"/>
</dbReference>
<dbReference type="Gene3D" id="3.40.50.300">
    <property type="entry name" value="P-loop containing nucleotide triphosphate hydrolases"/>
    <property type="match status" value="2"/>
</dbReference>
<name>A0A6M4YFV3_AERME</name>
<protein>
    <submittedName>
        <fullName evidence="6">DEAD/DEAH box helicase</fullName>
    </submittedName>
</protein>
<feature type="domain" description="Helicase C-terminal" evidence="5">
    <location>
        <begin position="1016"/>
        <end position="1191"/>
    </location>
</feature>
<dbReference type="RefSeq" id="WP_171276996.1">
    <property type="nucleotide sequence ID" value="NZ_CAWPJG010000001.1"/>
</dbReference>
<dbReference type="PANTHER" id="PTHR47957:SF3">
    <property type="entry name" value="ATP-DEPENDENT HELICASE HRQ1"/>
    <property type="match status" value="1"/>
</dbReference>
<dbReference type="InterPro" id="IPR014001">
    <property type="entry name" value="Helicase_ATP-bd"/>
</dbReference>
<gene>
    <name evidence="6" type="ORF">E4184_20570</name>
</gene>
<dbReference type="EMBL" id="CP038441">
    <property type="protein sequence ID" value="QJT23575.1"/>
    <property type="molecule type" value="Genomic_DNA"/>
</dbReference>
<feature type="domain" description="Helicase ATP-binding" evidence="4">
    <location>
        <begin position="111"/>
        <end position="321"/>
    </location>
</feature>
<keyword evidence="2" id="KW-0067">ATP-binding</keyword>
<accession>A0A6M4YFV3</accession>
<evidence type="ECO:0000313" key="6">
    <source>
        <dbReference type="EMBL" id="QJT23575.1"/>
    </source>
</evidence>
<dbReference type="Pfam" id="PF00271">
    <property type="entry name" value="Helicase_C"/>
    <property type="match status" value="1"/>
</dbReference>
<dbReference type="InterPro" id="IPR001650">
    <property type="entry name" value="Helicase_C-like"/>
</dbReference>
<evidence type="ECO:0000259" key="4">
    <source>
        <dbReference type="PROSITE" id="PS51192"/>
    </source>
</evidence>